<keyword evidence="3" id="KW-1185">Reference proteome</keyword>
<evidence type="ECO:0000313" key="3">
    <source>
        <dbReference type="Proteomes" id="UP001501588"/>
    </source>
</evidence>
<evidence type="ECO:0000256" key="1">
    <source>
        <dbReference type="SAM" id="MobiDB-lite"/>
    </source>
</evidence>
<sequence length="132" mass="13817">MAEIIRHVVMTVAGALARKGVKRLHRLDAERRPAAREEQLPPPLSEHATVLPAGKVRASPSSPCSRPSALRVAPGGSGAPVPAAARGGLPGVSAPGKGRLSRPTRERLVQLRLRGEPPPLRSPGGAAHQRQL</sequence>
<protein>
    <submittedName>
        <fullName evidence="2">Uncharacterized protein</fullName>
    </submittedName>
</protein>
<accession>A0ABP3QPJ9</accession>
<feature type="region of interest" description="Disordered" evidence="1">
    <location>
        <begin position="28"/>
        <end position="132"/>
    </location>
</feature>
<feature type="compositionally biased region" description="Low complexity" evidence="1">
    <location>
        <begin position="57"/>
        <end position="87"/>
    </location>
</feature>
<evidence type="ECO:0000313" key="2">
    <source>
        <dbReference type="EMBL" id="GAA0593059.1"/>
    </source>
</evidence>
<organism evidence="2 3">
    <name type="scientific">Craurococcus roseus</name>
    <dbReference type="NCBI Taxonomy" id="77585"/>
    <lineage>
        <taxon>Bacteria</taxon>
        <taxon>Pseudomonadati</taxon>
        <taxon>Pseudomonadota</taxon>
        <taxon>Alphaproteobacteria</taxon>
        <taxon>Acetobacterales</taxon>
        <taxon>Acetobacteraceae</taxon>
        <taxon>Craurococcus</taxon>
    </lineage>
</organism>
<proteinExistence type="predicted"/>
<comment type="caution">
    <text evidence="2">The sequence shown here is derived from an EMBL/GenBank/DDBJ whole genome shotgun (WGS) entry which is preliminary data.</text>
</comment>
<feature type="compositionally biased region" description="Basic and acidic residues" evidence="1">
    <location>
        <begin position="28"/>
        <end position="39"/>
    </location>
</feature>
<feature type="compositionally biased region" description="Basic and acidic residues" evidence="1">
    <location>
        <begin position="103"/>
        <end position="115"/>
    </location>
</feature>
<gene>
    <name evidence="2" type="ORF">GCM10009416_34350</name>
</gene>
<name>A0ABP3QPJ9_9PROT</name>
<reference evidence="3" key="1">
    <citation type="journal article" date="2019" name="Int. J. Syst. Evol. Microbiol.">
        <title>The Global Catalogue of Microorganisms (GCM) 10K type strain sequencing project: providing services to taxonomists for standard genome sequencing and annotation.</title>
        <authorList>
            <consortium name="The Broad Institute Genomics Platform"/>
            <consortium name="The Broad Institute Genome Sequencing Center for Infectious Disease"/>
            <person name="Wu L."/>
            <person name="Ma J."/>
        </authorList>
    </citation>
    <scope>NUCLEOTIDE SEQUENCE [LARGE SCALE GENOMIC DNA]</scope>
    <source>
        <strain evidence="3">JCM 9933</strain>
    </source>
</reference>
<dbReference type="EMBL" id="BAAAFZ010000053">
    <property type="protein sequence ID" value="GAA0593059.1"/>
    <property type="molecule type" value="Genomic_DNA"/>
</dbReference>
<dbReference type="Proteomes" id="UP001501588">
    <property type="component" value="Unassembled WGS sequence"/>
</dbReference>